<dbReference type="InterPro" id="IPR036953">
    <property type="entry name" value="GreA/GreB_C_sf"/>
</dbReference>
<keyword evidence="4" id="KW-1185">Reference proteome</keyword>
<evidence type="ECO:0000313" key="4">
    <source>
        <dbReference type="Proteomes" id="UP000603352"/>
    </source>
</evidence>
<dbReference type="SUPFAM" id="SSF54534">
    <property type="entry name" value="FKBP-like"/>
    <property type="match status" value="1"/>
</dbReference>
<accession>A0ABQ1IHS3</accession>
<dbReference type="InterPro" id="IPR001437">
    <property type="entry name" value="Tscrpt_elong_fac_GreA/B_C"/>
</dbReference>
<dbReference type="Pfam" id="PF01272">
    <property type="entry name" value="GreA_GreB"/>
    <property type="match status" value="1"/>
</dbReference>
<reference evidence="4" key="1">
    <citation type="journal article" date="2019" name="Int. J. Syst. Evol. Microbiol.">
        <title>The Global Catalogue of Microorganisms (GCM) 10K type strain sequencing project: providing services to taxonomists for standard genome sequencing and annotation.</title>
        <authorList>
            <consortium name="The Broad Institute Genomics Platform"/>
            <consortium name="The Broad Institute Genome Sequencing Center for Infectious Disease"/>
            <person name="Wu L."/>
            <person name="Ma J."/>
        </authorList>
    </citation>
    <scope>NUCLEOTIDE SEQUENCE [LARGE SCALE GENOMIC DNA]</scope>
    <source>
        <strain evidence="4">CGMCC 1.10188</strain>
    </source>
</reference>
<dbReference type="Gene3D" id="1.10.286.20">
    <property type="match status" value="1"/>
</dbReference>
<name>A0ABQ1IHS3_9PROT</name>
<evidence type="ECO:0000313" key="3">
    <source>
        <dbReference type="EMBL" id="GGB42177.1"/>
    </source>
</evidence>
<dbReference type="Proteomes" id="UP000603352">
    <property type="component" value="Unassembled WGS sequence"/>
</dbReference>
<feature type="domain" description="Transcription elongation factor GreA/GreB C-terminal" evidence="1">
    <location>
        <begin position="105"/>
        <end position="178"/>
    </location>
</feature>
<dbReference type="Pfam" id="PF14760">
    <property type="entry name" value="Rnk_N"/>
    <property type="match status" value="1"/>
</dbReference>
<dbReference type="InterPro" id="IPR029462">
    <property type="entry name" value="Rnk_N"/>
</dbReference>
<dbReference type="NCBIfam" id="NF004396">
    <property type="entry name" value="PRK05753.1"/>
    <property type="match status" value="1"/>
</dbReference>
<feature type="domain" description="Regulator of nucleoside diphosphate kinase N-terminal" evidence="2">
    <location>
        <begin position="59"/>
        <end position="99"/>
    </location>
</feature>
<protein>
    <recommendedName>
        <fullName evidence="5">Nucleoside diphosphate kinase regulator</fullName>
    </recommendedName>
</protein>
<organism evidence="3 4">
    <name type="scientific">Tistrella bauzanensis</name>
    <dbReference type="NCBI Taxonomy" id="657419"/>
    <lineage>
        <taxon>Bacteria</taxon>
        <taxon>Pseudomonadati</taxon>
        <taxon>Pseudomonadota</taxon>
        <taxon>Alphaproteobacteria</taxon>
        <taxon>Geminicoccales</taxon>
        <taxon>Geminicoccaceae</taxon>
        <taxon>Tistrella</taxon>
    </lineage>
</organism>
<dbReference type="Gene3D" id="3.10.50.30">
    <property type="entry name" value="Transcription elongation factor, GreA/GreB, C-terminal domain"/>
    <property type="match status" value="1"/>
</dbReference>
<comment type="caution">
    <text evidence="3">The sequence shown here is derived from an EMBL/GenBank/DDBJ whole genome shotgun (WGS) entry which is preliminary data.</text>
</comment>
<evidence type="ECO:0008006" key="5">
    <source>
        <dbReference type="Google" id="ProtNLM"/>
    </source>
</evidence>
<gene>
    <name evidence="3" type="ORF">GCM10011505_24490</name>
</gene>
<proteinExistence type="predicted"/>
<evidence type="ECO:0000259" key="2">
    <source>
        <dbReference type="Pfam" id="PF14760"/>
    </source>
</evidence>
<evidence type="ECO:0000259" key="1">
    <source>
        <dbReference type="Pfam" id="PF01272"/>
    </source>
</evidence>
<sequence length="180" mass="19256">MWDRRARATSTYPPTSHAECSGNLPAPWRVVPHTSSKDTNIMTETAFAVVDLPEIATPPPVFVGETDFDRLSALADMAAVEPGTAAAFLAAELDRATVVADDELPADVVAMHRQLRYRAEDGADQQAILVFPRQADIASNRVSVLTPVGAALLGLRAGASIAWRDRTGRVRHLTVTGVGN</sequence>
<dbReference type="EMBL" id="BMDZ01000026">
    <property type="protein sequence ID" value="GGB42177.1"/>
    <property type="molecule type" value="Genomic_DNA"/>
</dbReference>